<dbReference type="KEGG" id="tne:Tneu_1489"/>
<protein>
    <submittedName>
        <fullName evidence="1">Uncharacterized protein</fullName>
    </submittedName>
</protein>
<dbReference type="Proteomes" id="UP000001694">
    <property type="component" value="Chromosome"/>
</dbReference>
<reference evidence="1" key="1">
    <citation type="submission" date="2008-03" db="EMBL/GenBank/DDBJ databases">
        <title>Complete sequence of Thermoproteus neutrophilus V24Sta.</title>
        <authorList>
            <consortium name="US DOE Joint Genome Institute"/>
            <person name="Copeland A."/>
            <person name="Lucas S."/>
            <person name="Lapidus A."/>
            <person name="Glavina del Rio T."/>
            <person name="Dalin E."/>
            <person name="Tice H."/>
            <person name="Bruce D."/>
            <person name="Goodwin L."/>
            <person name="Pitluck S."/>
            <person name="Sims D."/>
            <person name="Brettin T."/>
            <person name="Detter J.C."/>
            <person name="Han C."/>
            <person name="Kuske C.R."/>
            <person name="Schmutz J."/>
            <person name="Larimer F."/>
            <person name="Land M."/>
            <person name="Hauser L."/>
            <person name="Kyrpides N."/>
            <person name="Mikhailova N."/>
            <person name="Biddle J.F."/>
            <person name="Zhang Z."/>
            <person name="Fitz-Gibbon S.T."/>
            <person name="Lowe T.M."/>
            <person name="Saltikov C."/>
            <person name="House C.H."/>
            <person name="Richardson P."/>
        </authorList>
    </citation>
    <scope>NUCLEOTIDE SEQUENCE [LARGE SCALE GENOMIC DNA]</scope>
    <source>
        <strain evidence="1">V24Sta</strain>
    </source>
</reference>
<evidence type="ECO:0000313" key="2">
    <source>
        <dbReference type="Proteomes" id="UP000001694"/>
    </source>
</evidence>
<dbReference type="EMBL" id="CP001014">
    <property type="protein sequence ID" value="ACB40413.1"/>
    <property type="molecule type" value="Genomic_DNA"/>
</dbReference>
<organism evidence="1 2">
    <name type="scientific">Pyrobaculum neutrophilum (strain DSM 2338 / JCM 9278 / NBRC 100436 / V24Sta)</name>
    <name type="common">Thermoproteus neutrophilus</name>
    <dbReference type="NCBI Taxonomy" id="444157"/>
    <lineage>
        <taxon>Archaea</taxon>
        <taxon>Thermoproteota</taxon>
        <taxon>Thermoprotei</taxon>
        <taxon>Thermoproteales</taxon>
        <taxon>Thermoproteaceae</taxon>
        <taxon>Pyrobaculum</taxon>
    </lineage>
</organism>
<dbReference type="GeneID" id="6165969"/>
<dbReference type="AlphaFoldDB" id="B1Y9I4"/>
<proteinExistence type="predicted"/>
<name>B1Y9I4_PYRNV</name>
<keyword evidence="2" id="KW-1185">Reference proteome</keyword>
<accession>B1Y9I4</accession>
<dbReference type="STRING" id="444157.Tneu_1489"/>
<gene>
    <name evidence="1" type="ordered locus">Tneu_1489</name>
</gene>
<evidence type="ECO:0000313" key="1">
    <source>
        <dbReference type="EMBL" id="ACB40413.1"/>
    </source>
</evidence>
<dbReference type="HOGENOM" id="CLU_910960_0_0_2"/>
<sequence>MNLKDWQRKLVECIAAGGWRSCSEEVRQMFDEVGLAHLDKYAWEGCRGSLCQAVTHIFLADTRMTLKVHLLRKMRELPLPELRTQLRKNYEHHRYVVIGYDGNKLFVNLATSLDPIVKREECTERGDIEICRAERDFGYIDLDFEEVIVTPEVVKRGLPLRVQGDLVLGYIRKVNDLAAIYLRTRTATIEAALRAIVELAFAEAGIAFELEPEGRYIIRVRDTNEWDTYAIAHILHNTISRYVPAKLEENRIRLEFGRIEVTIGSYNHYACTIEVFNDMSRLNGIMKTFADAYYNAINNLQRVDA</sequence>
<dbReference type="RefSeq" id="WP_012350832.1">
    <property type="nucleotide sequence ID" value="NC_010525.1"/>
</dbReference>